<accession>D3AWJ5</accession>
<dbReference type="PANTHER" id="PTHR33361">
    <property type="entry name" value="GLR0591 PROTEIN"/>
    <property type="match status" value="1"/>
</dbReference>
<sequence length="530" mass="62604">MTLTRIHVLERYGISIHNSLLDDISPSFRAKSKDKIAKNIRLLHTFETKVLNDLEREDKDSFQNWISYNLMHWYLTTTLFGHNLLVYAPPLFGNIPTIYPCNSYRGAIYALYLTLHSIQSLDCEDEIYHYITRIRRTKNYVEHIIEDFELRIRKNITPPADTIIKSNQQIKEFIELPGGFVENHFIYQRVSQEIHHYHYSTRVKILNSLKKLWCLPNGEELYRFHSYFYTSTTMCPMELAEIGYRELERIQRDIIFLAKPEFTFNSTKETFGQFLNRIVFDPIFKIRSDDIGKKETLTYLNETYHETRSKIAELFENLPDLSIDFEETVVGHFEPNPFLYKPAVGDRSAVLFVNCSFYDGWGHYAEGLAVEYGWLKSKWEKLAHHIMDLRSTCRLITDCSIHFEGIQWSKENASKFLIEQGGFDLNEVDHEVNKIAVIPGWGLSQKIGQMKIVEIREYAKAQLQERFSIQKFHSIVLNNGSLPLDVLFQVVEYWINEQLEHTEKNIYNLKKQQQDRHTEHQQQQAQYPNN</sequence>
<dbReference type="PANTHER" id="PTHR33361:SF14">
    <property type="entry name" value="DUF885 FAMILY PROTEIN"/>
    <property type="match status" value="1"/>
</dbReference>
<gene>
    <name evidence="1" type="ORF">PPL_00470</name>
</gene>
<dbReference type="RefSeq" id="XP_020438772.1">
    <property type="nucleotide sequence ID" value="XM_020571498.1"/>
</dbReference>
<reference evidence="1 2" key="1">
    <citation type="journal article" date="2011" name="Genome Res.">
        <title>Phylogeny-wide analysis of social amoeba genomes highlights ancient origins for complex intercellular communication.</title>
        <authorList>
            <person name="Heidel A.J."/>
            <person name="Lawal H.M."/>
            <person name="Felder M."/>
            <person name="Schilde C."/>
            <person name="Helps N.R."/>
            <person name="Tunggal B."/>
            <person name="Rivero F."/>
            <person name="John U."/>
            <person name="Schleicher M."/>
            <person name="Eichinger L."/>
            <person name="Platzer M."/>
            <person name="Noegel A.A."/>
            <person name="Schaap P."/>
            <person name="Gloeckner G."/>
        </authorList>
    </citation>
    <scope>NUCLEOTIDE SEQUENCE [LARGE SCALE GENOMIC DNA]</scope>
    <source>
        <strain evidence="2">ATCC 26659 / Pp 5 / PN500</strain>
    </source>
</reference>
<dbReference type="AlphaFoldDB" id="D3AWJ5"/>
<protein>
    <recommendedName>
        <fullName evidence="3">DUF885 family protein</fullName>
    </recommendedName>
</protein>
<dbReference type="EMBL" id="ADBJ01000002">
    <property type="protein sequence ID" value="EFA86668.1"/>
    <property type="molecule type" value="Genomic_DNA"/>
</dbReference>
<name>D3AWJ5_HETP5</name>
<dbReference type="Pfam" id="PF05960">
    <property type="entry name" value="DUF885"/>
    <property type="match status" value="2"/>
</dbReference>
<proteinExistence type="predicted"/>
<evidence type="ECO:0008006" key="3">
    <source>
        <dbReference type="Google" id="ProtNLM"/>
    </source>
</evidence>
<dbReference type="InterPro" id="IPR010281">
    <property type="entry name" value="DUF885"/>
</dbReference>
<evidence type="ECO:0000313" key="2">
    <source>
        <dbReference type="Proteomes" id="UP000001396"/>
    </source>
</evidence>
<evidence type="ECO:0000313" key="1">
    <source>
        <dbReference type="EMBL" id="EFA86668.1"/>
    </source>
</evidence>
<dbReference type="Proteomes" id="UP000001396">
    <property type="component" value="Unassembled WGS sequence"/>
</dbReference>
<keyword evidence="2" id="KW-1185">Reference proteome</keyword>
<organism evidence="1 2">
    <name type="scientific">Heterostelium pallidum (strain ATCC 26659 / Pp 5 / PN500)</name>
    <name type="common">Cellular slime mold</name>
    <name type="synonym">Polysphondylium pallidum</name>
    <dbReference type="NCBI Taxonomy" id="670386"/>
    <lineage>
        <taxon>Eukaryota</taxon>
        <taxon>Amoebozoa</taxon>
        <taxon>Evosea</taxon>
        <taxon>Eumycetozoa</taxon>
        <taxon>Dictyostelia</taxon>
        <taxon>Acytosteliales</taxon>
        <taxon>Acytosteliaceae</taxon>
        <taxon>Heterostelium</taxon>
    </lineage>
</organism>
<comment type="caution">
    <text evidence="1">The sequence shown here is derived from an EMBL/GenBank/DDBJ whole genome shotgun (WGS) entry which is preliminary data.</text>
</comment>
<dbReference type="OMA" id="WDGSENP"/>
<dbReference type="GeneID" id="31356003"/>
<dbReference type="InParanoid" id="D3AWJ5"/>